<feature type="region of interest" description="Disordered" evidence="6">
    <location>
        <begin position="1"/>
        <end position="43"/>
    </location>
</feature>
<keyword evidence="4 5" id="KW-0879">Wnt signaling pathway</keyword>
<sequence>MGCERRLLRGRHSSRPPDKADSDRDKGGGGGGQRSNSPFLHAQHELLSKVPGAESDTTRRIHEENQREELRVTQEALSSLRQCFRLDDPYQHTLDTIEQSLCTLLERVTCMEKMAAASTGSTRDGVARRLNFDSTGDPRRLPITTLEEYPGYRTETCPPLASLGHCSQAASTKVIYYTERSVTPFLLSDIRLRDFKVAFDRPGQYRFHFKTLDPEFGMVKEELRSPLQTKQPLMPLQECSSTSSPRAEPAPLAMPSVPGTSAPSVRATTPQTPPNLRPDLRSPGSIKIVLLLLHAHLNR</sequence>
<evidence type="ECO:0000256" key="6">
    <source>
        <dbReference type="SAM" id="MobiDB-lite"/>
    </source>
</evidence>
<dbReference type="PANTHER" id="PTHR10878:SF22">
    <property type="entry name" value="DIXIN"/>
    <property type="match status" value="1"/>
</dbReference>
<accession>A0A9J6G1Y5</accession>
<evidence type="ECO:0000256" key="1">
    <source>
        <dbReference type="ARBA" id="ARBA00004496"/>
    </source>
</evidence>
<evidence type="ECO:0000256" key="2">
    <source>
        <dbReference type="ARBA" id="ARBA00022473"/>
    </source>
</evidence>
<dbReference type="Proteomes" id="UP000821853">
    <property type="component" value="Chromosome 2"/>
</dbReference>
<keyword evidence="9" id="KW-1185">Reference proteome</keyword>
<dbReference type="InterPro" id="IPR001158">
    <property type="entry name" value="DIX"/>
</dbReference>
<feature type="compositionally biased region" description="Polar residues" evidence="6">
    <location>
        <begin position="258"/>
        <end position="270"/>
    </location>
</feature>
<comment type="caution">
    <text evidence="8">The sequence shown here is derived from an EMBL/GenBank/DDBJ whole genome shotgun (WGS) entry which is preliminary data.</text>
</comment>
<evidence type="ECO:0000256" key="3">
    <source>
        <dbReference type="ARBA" id="ARBA00022490"/>
    </source>
</evidence>
<name>A0A9J6G1Y5_HAELO</name>
<protein>
    <recommendedName>
        <fullName evidence="7">DIX domain-containing protein</fullName>
    </recommendedName>
</protein>
<dbReference type="InterPro" id="IPR029071">
    <property type="entry name" value="Ubiquitin-like_domsf"/>
</dbReference>
<dbReference type="Gene3D" id="2.40.240.130">
    <property type="match status" value="1"/>
</dbReference>
<evidence type="ECO:0000256" key="5">
    <source>
        <dbReference type="PROSITE-ProRule" id="PRU00069"/>
    </source>
</evidence>
<feature type="compositionally biased region" description="Basic and acidic residues" evidence="6">
    <location>
        <begin position="15"/>
        <end position="27"/>
    </location>
</feature>
<keyword evidence="2" id="KW-0217">Developmental protein</keyword>
<organism evidence="8 9">
    <name type="scientific">Haemaphysalis longicornis</name>
    <name type="common">Bush tick</name>
    <dbReference type="NCBI Taxonomy" id="44386"/>
    <lineage>
        <taxon>Eukaryota</taxon>
        <taxon>Metazoa</taxon>
        <taxon>Ecdysozoa</taxon>
        <taxon>Arthropoda</taxon>
        <taxon>Chelicerata</taxon>
        <taxon>Arachnida</taxon>
        <taxon>Acari</taxon>
        <taxon>Parasitiformes</taxon>
        <taxon>Ixodida</taxon>
        <taxon>Ixodoidea</taxon>
        <taxon>Ixodidae</taxon>
        <taxon>Haemaphysalinae</taxon>
        <taxon>Haemaphysalis</taxon>
    </lineage>
</organism>
<dbReference type="VEuPathDB" id="VectorBase:HLOH_052393"/>
<feature type="region of interest" description="Disordered" evidence="6">
    <location>
        <begin position="226"/>
        <end position="280"/>
    </location>
</feature>
<dbReference type="OrthoDB" id="10007451at2759"/>
<feature type="compositionally biased region" description="Basic and acidic residues" evidence="6">
    <location>
        <begin position="56"/>
        <end position="67"/>
    </location>
</feature>
<dbReference type="InterPro" id="IPR015506">
    <property type="entry name" value="Dsh/Dvl-rel"/>
</dbReference>
<dbReference type="SUPFAM" id="SSF54236">
    <property type="entry name" value="Ubiquitin-like"/>
    <property type="match status" value="1"/>
</dbReference>
<keyword evidence="3" id="KW-0963">Cytoplasm</keyword>
<dbReference type="PANTHER" id="PTHR10878">
    <property type="entry name" value="SEGMENT POLARITY PROTEIN DISHEVELLED"/>
    <property type="match status" value="1"/>
</dbReference>
<evidence type="ECO:0000313" key="8">
    <source>
        <dbReference type="EMBL" id="KAH9368991.1"/>
    </source>
</evidence>
<evidence type="ECO:0000259" key="7">
    <source>
        <dbReference type="PROSITE" id="PS50841"/>
    </source>
</evidence>
<gene>
    <name evidence="8" type="ORF">HPB48_016027</name>
</gene>
<feature type="domain" description="DIX" evidence="7">
    <location>
        <begin position="160"/>
        <end position="246"/>
    </location>
</feature>
<dbReference type="InterPro" id="IPR038207">
    <property type="entry name" value="DIX_dom_sf"/>
</dbReference>
<comment type="subcellular location">
    <subcellularLocation>
        <location evidence="1">Cytoplasm</location>
    </subcellularLocation>
</comment>
<dbReference type="EMBL" id="JABSTR010000004">
    <property type="protein sequence ID" value="KAH9368991.1"/>
    <property type="molecule type" value="Genomic_DNA"/>
</dbReference>
<proteinExistence type="predicted"/>
<reference evidence="8 9" key="1">
    <citation type="journal article" date="2020" name="Cell">
        <title>Large-Scale Comparative Analyses of Tick Genomes Elucidate Their Genetic Diversity and Vector Capacities.</title>
        <authorList>
            <consortium name="Tick Genome and Microbiome Consortium (TIGMIC)"/>
            <person name="Jia N."/>
            <person name="Wang J."/>
            <person name="Shi W."/>
            <person name="Du L."/>
            <person name="Sun Y."/>
            <person name="Zhan W."/>
            <person name="Jiang J.F."/>
            <person name="Wang Q."/>
            <person name="Zhang B."/>
            <person name="Ji P."/>
            <person name="Bell-Sakyi L."/>
            <person name="Cui X.M."/>
            <person name="Yuan T.T."/>
            <person name="Jiang B.G."/>
            <person name="Yang W.F."/>
            <person name="Lam T.T."/>
            <person name="Chang Q.C."/>
            <person name="Ding S.J."/>
            <person name="Wang X.J."/>
            <person name="Zhu J.G."/>
            <person name="Ruan X.D."/>
            <person name="Zhao L."/>
            <person name="Wei J.T."/>
            <person name="Ye R.Z."/>
            <person name="Que T.C."/>
            <person name="Du C.H."/>
            <person name="Zhou Y.H."/>
            <person name="Cheng J.X."/>
            <person name="Dai P.F."/>
            <person name="Guo W.B."/>
            <person name="Han X.H."/>
            <person name="Huang E.J."/>
            <person name="Li L.F."/>
            <person name="Wei W."/>
            <person name="Gao Y.C."/>
            <person name="Liu J.Z."/>
            <person name="Shao H.Z."/>
            <person name="Wang X."/>
            <person name="Wang C.C."/>
            <person name="Yang T.C."/>
            <person name="Huo Q.B."/>
            <person name="Li W."/>
            <person name="Chen H.Y."/>
            <person name="Chen S.E."/>
            <person name="Zhou L.G."/>
            <person name="Ni X.B."/>
            <person name="Tian J.H."/>
            <person name="Sheng Y."/>
            <person name="Liu T."/>
            <person name="Pan Y.S."/>
            <person name="Xia L.Y."/>
            <person name="Li J."/>
            <person name="Zhao F."/>
            <person name="Cao W.C."/>
        </authorList>
    </citation>
    <scope>NUCLEOTIDE SEQUENCE [LARGE SCALE GENOMIC DNA]</scope>
    <source>
        <strain evidence="8">HaeL-2018</strain>
    </source>
</reference>
<dbReference type="Pfam" id="PF00778">
    <property type="entry name" value="DIX"/>
    <property type="match status" value="1"/>
</dbReference>
<dbReference type="GO" id="GO:0060070">
    <property type="term" value="P:canonical Wnt signaling pathway"/>
    <property type="evidence" value="ECO:0007669"/>
    <property type="project" value="TreeGrafter"/>
</dbReference>
<evidence type="ECO:0000256" key="4">
    <source>
        <dbReference type="ARBA" id="ARBA00022687"/>
    </source>
</evidence>
<dbReference type="GO" id="GO:0005829">
    <property type="term" value="C:cytosol"/>
    <property type="evidence" value="ECO:0007669"/>
    <property type="project" value="TreeGrafter"/>
</dbReference>
<dbReference type="PROSITE" id="PS50841">
    <property type="entry name" value="DIX"/>
    <property type="match status" value="1"/>
</dbReference>
<evidence type="ECO:0000313" key="9">
    <source>
        <dbReference type="Proteomes" id="UP000821853"/>
    </source>
</evidence>
<feature type="region of interest" description="Disordered" evidence="6">
    <location>
        <begin position="48"/>
        <end position="67"/>
    </location>
</feature>
<dbReference type="AlphaFoldDB" id="A0A9J6G1Y5"/>
<dbReference type="SMART" id="SM00021">
    <property type="entry name" value="DAX"/>
    <property type="match status" value="1"/>
</dbReference>